<dbReference type="PANTHER" id="PTHR12087:SF0">
    <property type="entry name" value="ORIGIN RECOGNITION COMPLEX SUBUNIT 4"/>
    <property type="match status" value="1"/>
</dbReference>
<dbReference type="AlphaFoldDB" id="A0A2I1GH50"/>
<dbReference type="GO" id="GO:0003688">
    <property type="term" value="F:DNA replication origin binding"/>
    <property type="evidence" value="ECO:0007669"/>
    <property type="project" value="TreeGrafter"/>
</dbReference>
<comment type="similarity">
    <text evidence="2">Belongs to the ORC4 family.</text>
</comment>
<keyword evidence="4" id="KW-0238">DNA-binding</keyword>
<dbReference type="VEuPathDB" id="FungiDB:RhiirFUN_015354"/>
<dbReference type="GO" id="GO:0006270">
    <property type="term" value="P:DNA replication initiation"/>
    <property type="evidence" value="ECO:0007669"/>
    <property type="project" value="TreeGrafter"/>
</dbReference>
<keyword evidence="5" id="KW-0539">Nucleus</keyword>
<evidence type="ECO:0000256" key="4">
    <source>
        <dbReference type="ARBA" id="ARBA00023125"/>
    </source>
</evidence>
<keyword evidence="9" id="KW-1185">Reference proteome</keyword>
<evidence type="ECO:0000313" key="8">
    <source>
        <dbReference type="EMBL" id="PKY45947.1"/>
    </source>
</evidence>
<dbReference type="GO" id="GO:0005664">
    <property type="term" value="C:nuclear origin of replication recognition complex"/>
    <property type="evidence" value="ECO:0007669"/>
    <property type="project" value="TreeGrafter"/>
</dbReference>
<dbReference type="GO" id="GO:0016887">
    <property type="term" value="F:ATP hydrolysis activity"/>
    <property type="evidence" value="ECO:0007669"/>
    <property type="project" value="InterPro"/>
</dbReference>
<evidence type="ECO:0000256" key="2">
    <source>
        <dbReference type="ARBA" id="ARBA00005334"/>
    </source>
</evidence>
<dbReference type="SUPFAM" id="SSF52540">
    <property type="entry name" value="P-loop containing nucleoside triphosphate hydrolases"/>
    <property type="match status" value="1"/>
</dbReference>
<dbReference type="InterPro" id="IPR049945">
    <property type="entry name" value="AAA_22"/>
</dbReference>
<evidence type="ECO:0000259" key="6">
    <source>
        <dbReference type="Pfam" id="PF13401"/>
    </source>
</evidence>
<organism evidence="8 9">
    <name type="scientific">Rhizophagus irregularis</name>
    <dbReference type="NCBI Taxonomy" id="588596"/>
    <lineage>
        <taxon>Eukaryota</taxon>
        <taxon>Fungi</taxon>
        <taxon>Fungi incertae sedis</taxon>
        <taxon>Mucoromycota</taxon>
        <taxon>Glomeromycotina</taxon>
        <taxon>Glomeromycetes</taxon>
        <taxon>Glomerales</taxon>
        <taxon>Glomeraceae</taxon>
        <taxon>Rhizophagus</taxon>
    </lineage>
</organism>
<proteinExistence type="inferred from homology"/>
<reference evidence="8 9" key="1">
    <citation type="submission" date="2015-10" db="EMBL/GenBank/DDBJ databases">
        <title>Genome analyses suggest a sexual origin of heterokaryosis in a supposedly ancient asexual fungus.</title>
        <authorList>
            <person name="Ropars J."/>
            <person name="Sedzielewska K."/>
            <person name="Noel J."/>
            <person name="Charron P."/>
            <person name="Farinelli L."/>
            <person name="Marton T."/>
            <person name="Kruger M."/>
            <person name="Pelin A."/>
            <person name="Brachmann A."/>
            <person name="Corradi N."/>
        </authorList>
    </citation>
    <scope>NUCLEOTIDE SEQUENCE [LARGE SCALE GENOMIC DNA]</scope>
    <source>
        <strain evidence="8 9">A4</strain>
    </source>
</reference>
<dbReference type="InterPro" id="IPR016527">
    <property type="entry name" value="ORC4"/>
</dbReference>
<evidence type="ECO:0000256" key="3">
    <source>
        <dbReference type="ARBA" id="ARBA00022705"/>
    </source>
</evidence>
<dbReference type="Pfam" id="PF14629">
    <property type="entry name" value="ORC4_C"/>
    <property type="match status" value="1"/>
</dbReference>
<dbReference type="Pfam" id="PF13401">
    <property type="entry name" value="AAA_22"/>
    <property type="match status" value="1"/>
</dbReference>
<dbReference type="EMBL" id="LLXI01000423">
    <property type="protein sequence ID" value="PKY45947.1"/>
    <property type="molecule type" value="Genomic_DNA"/>
</dbReference>
<gene>
    <name evidence="8" type="ORF">RhiirA4_518396</name>
</gene>
<dbReference type="PANTHER" id="PTHR12087">
    <property type="entry name" value="ORIGIN RECOGNITION COMPLEX SUBUNIT 4"/>
    <property type="match status" value="1"/>
</dbReference>
<comment type="subcellular location">
    <subcellularLocation>
        <location evidence="1">Nucleus</location>
    </subcellularLocation>
</comment>
<dbReference type="VEuPathDB" id="FungiDB:FUN_018906"/>
<dbReference type="InterPro" id="IPR032705">
    <property type="entry name" value="ORC4_C"/>
</dbReference>
<evidence type="ECO:0000256" key="5">
    <source>
        <dbReference type="ARBA" id="ARBA00023242"/>
    </source>
</evidence>
<accession>A0A2I1GH50</accession>
<protein>
    <submittedName>
        <fullName evidence="8">Uncharacterized protein</fullName>
    </submittedName>
</protein>
<sequence>MSSKRHKKYTWSEESIAKTRKTLKERLSGHAIPQTLVGLEKNSKDLYELLNRTVAFGESNTCILIGPSGCGKTALVNKVIQELSEKYDDDFCTVYLNGLFQTNDTIARKQLARQLGIQIRQDQTDLEVFDLFKSGNEATKPIVIIIYNFDEFVKNCTKPFVYNFFNITTSKNCPMALIGITRKLSIFTDLPSNILSRNSYSHINVERPYTITIFTKLAKSILTVDNSITNDKEYCKMFNKKIQELFENKSFKNIIERIFNNSTDIVRTFHKISFEPVGKMNIEQPFLIPSDFIEVAMQQEVNIDKILQDLHEPQLWILLAIYSLSGRDCNVFNFAMVYNEYTNYIKSYIKESGSRFKQKLIKEHLLRAEFEFLEQRAIIRKADSKDLPKDFRMMRLTILPEQIIDVVSNNNRLPSLMRQWIS</sequence>
<evidence type="ECO:0000313" key="9">
    <source>
        <dbReference type="Proteomes" id="UP000234323"/>
    </source>
</evidence>
<dbReference type="Gene3D" id="3.40.50.300">
    <property type="entry name" value="P-loop containing nucleotide triphosphate hydrolases"/>
    <property type="match status" value="1"/>
</dbReference>
<name>A0A2I1GH50_9GLOM</name>
<dbReference type="Proteomes" id="UP000234323">
    <property type="component" value="Unassembled WGS sequence"/>
</dbReference>
<dbReference type="InterPro" id="IPR027417">
    <property type="entry name" value="P-loop_NTPase"/>
</dbReference>
<feature type="domain" description="Origin recognition complex subunit 4 C-terminal" evidence="7">
    <location>
        <begin position="217"/>
        <end position="407"/>
    </location>
</feature>
<dbReference type="VEuPathDB" id="FungiDB:RhiirA1_387114"/>
<comment type="caution">
    <text evidence="8">The sequence shown here is derived from an EMBL/GenBank/DDBJ whole genome shotgun (WGS) entry which is preliminary data.</text>
</comment>
<evidence type="ECO:0000256" key="1">
    <source>
        <dbReference type="ARBA" id="ARBA00004123"/>
    </source>
</evidence>
<evidence type="ECO:0000259" key="7">
    <source>
        <dbReference type="Pfam" id="PF14629"/>
    </source>
</evidence>
<dbReference type="OrthoDB" id="343623at2759"/>
<feature type="domain" description="ORC1/DEAH AAA+ ATPase" evidence="6">
    <location>
        <begin position="62"/>
        <end position="181"/>
    </location>
</feature>
<keyword evidence="3" id="KW-0235">DNA replication</keyword>